<dbReference type="AlphaFoldDB" id="A0A023BVB9"/>
<keyword evidence="1" id="KW-1133">Transmembrane helix</keyword>
<dbReference type="Proteomes" id="UP000023541">
    <property type="component" value="Unassembled WGS sequence"/>
</dbReference>
<dbReference type="OrthoDB" id="4960523at2"/>
<dbReference type="STRING" id="1317122.ATO12_13635"/>
<protein>
    <recommendedName>
        <fullName evidence="4">DUF3137 domain-containing protein</fullName>
    </recommendedName>
</protein>
<evidence type="ECO:0008006" key="4">
    <source>
        <dbReference type="Google" id="ProtNLM"/>
    </source>
</evidence>
<dbReference type="Pfam" id="PF11335">
    <property type="entry name" value="DUF3137"/>
    <property type="match status" value="1"/>
</dbReference>
<feature type="transmembrane region" description="Helical" evidence="1">
    <location>
        <begin position="74"/>
        <end position="96"/>
    </location>
</feature>
<proteinExistence type="predicted"/>
<keyword evidence="3" id="KW-1185">Reference proteome</keyword>
<gene>
    <name evidence="2" type="ORF">ATO12_13635</name>
</gene>
<evidence type="ECO:0000313" key="3">
    <source>
        <dbReference type="Proteomes" id="UP000023541"/>
    </source>
</evidence>
<evidence type="ECO:0000313" key="2">
    <source>
        <dbReference type="EMBL" id="EZH73920.1"/>
    </source>
</evidence>
<dbReference type="RefSeq" id="WP_034241451.1">
    <property type="nucleotide sequence ID" value="NZ_AQRA01000004.1"/>
</dbReference>
<dbReference type="InterPro" id="IPR021484">
    <property type="entry name" value="DUF3137"/>
</dbReference>
<dbReference type="EMBL" id="AQRA01000004">
    <property type="protein sequence ID" value="EZH73920.1"/>
    <property type="molecule type" value="Genomic_DNA"/>
</dbReference>
<name>A0A023BVB9_9FLAO</name>
<accession>A0A023BVB9</accession>
<reference evidence="2 3" key="1">
    <citation type="submission" date="2014-04" db="EMBL/GenBank/DDBJ databases">
        <title>Aquimarina sp. 22II-S11-z7 Genome Sequencing.</title>
        <authorList>
            <person name="Lai Q."/>
        </authorList>
    </citation>
    <scope>NUCLEOTIDE SEQUENCE [LARGE SCALE GENOMIC DNA]</scope>
    <source>
        <strain evidence="2 3">22II-S11-z7</strain>
    </source>
</reference>
<keyword evidence="1" id="KW-0472">Membrane</keyword>
<feature type="transmembrane region" description="Helical" evidence="1">
    <location>
        <begin position="184"/>
        <end position="201"/>
    </location>
</feature>
<organism evidence="2 3">
    <name type="scientific">Aquimarina atlantica</name>
    <dbReference type="NCBI Taxonomy" id="1317122"/>
    <lineage>
        <taxon>Bacteria</taxon>
        <taxon>Pseudomonadati</taxon>
        <taxon>Bacteroidota</taxon>
        <taxon>Flavobacteriia</taxon>
        <taxon>Flavobacteriales</taxon>
        <taxon>Flavobacteriaceae</taxon>
        <taxon>Aquimarina</taxon>
    </lineage>
</organism>
<keyword evidence="1" id="KW-0812">Transmembrane</keyword>
<evidence type="ECO:0000256" key="1">
    <source>
        <dbReference type="SAM" id="Phobius"/>
    </source>
</evidence>
<sequence>MERLIEKVYAEVSNELSIIYQKRKYTLFFQKIMWLITGAYFVLMLLNIGANYFPNSKNSFLSFFEQFKAAPNNPYANIYPIIGLVILLYPTAYGFARAFQKFKIKETQTIAKMVKMLFPKVSFAQNTAVPTNEIAKSKLFSWINVNSLMYSYGQLRSSTNDNVINIADIGIVEENISNKTIGSFMRIPILNIVLIIYQYVLKNIFTNKSADNVYYTFRGMFCWLRFKKSLNGHTVILTNNQRSKLDRFFSTHFKEEQKIHLEDPRFTDQFIVYGTDQIEARYVLSTALMERIVTLKEKFNQPILLSFQNQQMYLAIKNENGLFSFPSGKLASIKIIEELANDIETALQISTELKLN</sequence>
<dbReference type="eggNOG" id="COG0457">
    <property type="taxonomic scope" value="Bacteria"/>
</dbReference>
<comment type="caution">
    <text evidence="2">The sequence shown here is derived from an EMBL/GenBank/DDBJ whole genome shotgun (WGS) entry which is preliminary data.</text>
</comment>
<feature type="transmembrane region" description="Helical" evidence="1">
    <location>
        <begin position="32"/>
        <end position="54"/>
    </location>
</feature>